<name>A0A3B1B4K2_9ZZZZ</name>
<feature type="region of interest" description="Disordered" evidence="1">
    <location>
        <begin position="79"/>
        <end position="103"/>
    </location>
</feature>
<feature type="domain" description="DUF4124" evidence="2">
    <location>
        <begin position="11"/>
        <end position="52"/>
    </location>
</feature>
<gene>
    <name evidence="3" type="ORF">MNBD_GAMMA25-1512</name>
</gene>
<reference evidence="3" key="1">
    <citation type="submission" date="2018-06" db="EMBL/GenBank/DDBJ databases">
        <authorList>
            <person name="Zhirakovskaya E."/>
        </authorList>
    </citation>
    <scope>NUCLEOTIDE SEQUENCE</scope>
</reference>
<sequence>MQKKTIYFTPLLLLLSLPMAQAEIYKWVDEQGQVHYSEKPPKEKHPATEIRIRTYTPHAPLISPKQRKQQRDNLLRAFQEERQIRNEAKEKKEQKEAKNRNNCMHARDRLKNFERANVLYDLDEQGERVYLSDAQRKRAEDNLRAQINKWCE</sequence>
<dbReference type="Pfam" id="PF13511">
    <property type="entry name" value="DUF4124"/>
    <property type="match status" value="1"/>
</dbReference>
<protein>
    <recommendedName>
        <fullName evidence="2">DUF4124 domain-containing protein</fullName>
    </recommendedName>
</protein>
<dbReference type="InterPro" id="IPR025392">
    <property type="entry name" value="DUF4124"/>
</dbReference>
<evidence type="ECO:0000256" key="1">
    <source>
        <dbReference type="SAM" id="MobiDB-lite"/>
    </source>
</evidence>
<organism evidence="3">
    <name type="scientific">hydrothermal vent metagenome</name>
    <dbReference type="NCBI Taxonomy" id="652676"/>
    <lineage>
        <taxon>unclassified sequences</taxon>
        <taxon>metagenomes</taxon>
        <taxon>ecological metagenomes</taxon>
    </lineage>
</organism>
<evidence type="ECO:0000259" key="2">
    <source>
        <dbReference type="Pfam" id="PF13511"/>
    </source>
</evidence>
<proteinExistence type="predicted"/>
<dbReference type="AlphaFoldDB" id="A0A3B1B4K2"/>
<dbReference type="EMBL" id="UOFY01000011">
    <property type="protein sequence ID" value="VAX06883.1"/>
    <property type="molecule type" value="Genomic_DNA"/>
</dbReference>
<evidence type="ECO:0000313" key="3">
    <source>
        <dbReference type="EMBL" id="VAX06883.1"/>
    </source>
</evidence>
<accession>A0A3B1B4K2</accession>